<dbReference type="OrthoDB" id="6059133at2"/>
<dbReference type="EMBL" id="VIFM01000390">
    <property type="protein sequence ID" value="TQF09114.1"/>
    <property type="molecule type" value="Genomic_DNA"/>
</dbReference>
<name>A0A540WKZ6_9BACT</name>
<sequence>MSAAEWSAAVKEMRRLFDHDPTDKKSLKEWVDASIALCLRLRTVPESSDVEEIVWHFLFDADIRVKAPEYAQAQREAFESWLQDAERALLSEP</sequence>
<dbReference type="AlphaFoldDB" id="A0A540WKZ6"/>
<organism evidence="1 2">
    <name type="scientific">Myxococcus llanfairpwllgwyngyllgogerychwyrndrobwllllantysiliogogogochensis</name>
    <dbReference type="NCBI Taxonomy" id="2590453"/>
    <lineage>
        <taxon>Bacteria</taxon>
        <taxon>Pseudomonadati</taxon>
        <taxon>Myxococcota</taxon>
        <taxon>Myxococcia</taxon>
        <taxon>Myxococcales</taxon>
        <taxon>Cystobacterineae</taxon>
        <taxon>Myxococcaceae</taxon>
        <taxon>Myxococcus</taxon>
    </lineage>
</organism>
<dbReference type="RefSeq" id="WP_141649034.1">
    <property type="nucleotide sequence ID" value="NZ_VIFM01000390.1"/>
</dbReference>
<dbReference type="Proteomes" id="UP000315369">
    <property type="component" value="Unassembled WGS sequence"/>
</dbReference>
<proteinExistence type="predicted"/>
<keyword evidence="2" id="KW-1185">Reference proteome</keyword>
<evidence type="ECO:0000313" key="1">
    <source>
        <dbReference type="EMBL" id="TQF09114.1"/>
    </source>
</evidence>
<accession>A0A540WKZ6</accession>
<comment type="caution">
    <text evidence="1">The sequence shown here is derived from an EMBL/GenBank/DDBJ whole genome shotgun (WGS) entry which is preliminary data.</text>
</comment>
<evidence type="ECO:0000313" key="2">
    <source>
        <dbReference type="Proteomes" id="UP000315369"/>
    </source>
</evidence>
<reference evidence="1 2" key="1">
    <citation type="submission" date="2019-06" db="EMBL/GenBank/DDBJ databases">
        <authorList>
            <person name="Livingstone P."/>
            <person name="Whitworth D."/>
        </authorList>
    </citation>
    <scope>NUCLEOTIDE SEQUENCE [LARGE SCALE GENOMIC DNA]</scope>
    <source>
        <strain evidence="1 2">AM401</strain>
    </source>
</reference>
<gene>
    <name evidence="1" type="ORF">FJV41_46355</name>
</gene>
<protein>
    <submittedName>
        <fullName evidence="1">Uncharacterized protein</fullName>
    </submittedName>
</protein>